<evidence type="ECO:0000313" key="1">
    <source>
        <dbReference type="EMBL" id="KJV54932.1"/>
    </source>
</evidence>
<evidence type="ECO:0000313" key="2">
    <source>
        <dbReference type="Proteomes" id="UP000033616"/>
    </source>
</evidence>
<dbReference type="STRING" id="1359168.OCHUTO_1030"/>
<accession>A0A0F3MHG6</accession>
<protein>
    <submittedName>
        <fullName evidence="1">Uncharacterized protein</fullName>
    </submittedName>
</protein>
<dbReference type="PATRIC" id="fig|1359168.3.peg.828"/>
<reference evidence="1 2" key="1">
    <citation type="submission" date="2015-02" db="EMBL/GenBank/DDBJ databases">
        <title>Genome Sequencing of Rickettsiales.</title>
        <authorList>
            <person name="Daugherty S.C."/>
            <person name="Su Q."/>
            <person name="Abolude K."/>
            <person name="Beier-Sexton M."/>
            <person name="Carlyon J.A."/>
            <person name="Carter R."/>
            <person name="Day N.P."/>
            <person name="Dumler S.J."/>
            <person name="Dyachenko V."/>
            <person name="Godinez A."/>
            <person name="Kurtti T.J."/>
            <person name="Lichay M."/>
            <person name="Mullins K.E."/>
            <person name="Ott S."/>
            <person name="Pappas-Brown V."/>
            <person name="Paris D.H."/>
            <person name="Patel P."/>
            <person name="Richards A.L."/>
            <person name="Sadzewicz L."/>
            <person name="Sears K."/>
            <person name="Seidman D."/>
            <person name="Sengamalay N."/>
            <person name="Stenos J."/>
            <person name="Tallon L.J."/>
            <person name="Vincent G."/>
            <person name="Fraser C.M."/>
            <person name="Munderloh U."/>
            <person name="Dunning-Hotopp J.C."/>
        </authorList>
    </citation>
    <scope>NUCLEOTIDE SEQUENCE [LARGE SCALE GENOMIC DNA]</scope>
    <source>
        <strain evidence="1 2">Fuller</strain>
    </source>
</reference>
<comment type="caution">
    <text evidence="1">The sequence shown here is derived from an EMBL/GenBank/DDBJ whole genome shotgun (WGS) entry which is preliminary data.</text>
</comment>
<organism evidence="1 2">
    <name type="scientific">Orientia chuto str. Dubai</name>
    <dbReference type="NCBI Taxonomy" id="1359168"/>
    <lineage>
        <taxon>Bacteria</taxon>
        <taxon>Pseudomonadati</taxon>
        <taxon>Pseudomonadota</taxon>
        <taxon>Alphaproteobacteria</taxon>
        <taxon>Rickettsiales</taxon>
        <taxon>Rickettsiaceae</taxon>
        <taxon>Rickettsieae</taxon>
        <taxon>Orientia</taxon>
    </lineage>
</organism>
<dbReference type="AlphaFoldDB" id="A0A0F3MHG6"/>
<sequence>MVDVIKFNNNAEYAKKEKIDSANYLYGWGML</sequence>
<dbReference type="EMBL" id="LANP01000032">
    <property type="protein sequence ID" value="KJV54932.1"/>
    <property type="molecule type" value="Genomic_DNA"/>
</dbReference>
<gene>
    <name evidence="1" type="ORF">OCHUTO_1030</name>
</gene>
<proteinExistence type="predicted"/>
<keyword evidence="2" id="KW-1185">Reference proteome</keyword>
<name>A0A0F3MHG6_9RICK</name>
<dbReference type="Proteomes" id="UP000033616">
    <property type="component" value="Unassembled WGS sequence"/>
</dbReference>